<dbReference type="InterPro" id="IPR043968">
    <property type="entry name" value="SGNH"/>
</dbReference>
<dbReference type="GO" id="GO:0009103">
    <property type="term" value="P:lipopolysaccharide biosynthetic process"/>
    <property type="evidence" value="ECO:0007669"/>
    <property type="project" value="TreeGrafter"/>
</dbReference>
<feature type="transmembrane region" description="Helical" evidence="1">
    <location>
        <begin position="162"/>
        <end position="181"/>
    </location>
</feature>
<keyword evidence="1" id="KW-1133">Transmembrane helix</keyword>
<gene>
    <name evidence="4" type="ORF">FHR99_002082</name>
</gene>
<feature type="transmembrane region" description="Helical" evidence="1">
    <location>
        <begin position="241"/>
        <end position="261"/>
    </location>
</feature>
<comment type="caution">
    <text evidence="4">The sequence shown here is derived from an EMBL/GenBank/DDBJ whole genome shotgun (WGS) entry which is preliminary data.</text>
</comment>
<keyword evidence="1" id="KW-0472">Membrane</keyword>
<dbReference type="Pfam" id="PF01757">
    <property type="entry name" value="Acyl_transf_3"/>
    <property type="match status" value="1"/>
</dbReference>
<feature type="transmembrane region" description="Helical" evidence="1">
    <location>
        <begin position="339"/>
        <end position="362"/>
    </location>
</feature>
<feature type="transmembrane region" description="Helical" evidence="1">
    <location>
        <begin position="31"/>
        <end position="51"/>
    </location>
</feature>
<reference evidence="4 5" key="1">
    <citation type="submission" date="2020-08" db="EMBL/GenBank/DDBJ databases">
        <title>Genomic Encyclopedia of Type Strains, Phase III (KMG-III): the genomes of soil and plant-associated and newly described type strains.</title>
        <authorList>
            <person name="Whitman W."/>
        </authorList>
    </citation>
    <scope>NUCLEOTIDE SEQUENCE [LARGE SCALE GENOMIC DNA]</scope>
    <source>
        <strain evidence="4 5">CECT 8654</strain>
    </source>
</reference>
<feature type="domain" description="SGNH" evidence="3">
    <location>
        <begin position="400"/>
        <end position="639"/>
    </location>
</feature>
<feature type="transmembrane region" description="Helical" evidence="1">
    <location>
        <begin position="308"/>
        <end position="327"/>
    </location>
</feature>
<feature type="transmembrane region" description="Helical" evidence="1">
    <location>
        <begin position="216"/>
        <end position="235"/>
    </location>
</feature>
<dbReference type="PANTHER" id="PTHR23028:SF53">
    <property type="entry name" value="ACYL_TRANSF_3 DOMAIN-CONTAINING PROTEIN"/>
    <property type="match status" value="1"/>
</dbReference>
<feature type="transmembrane region" description="Helical" evidence="1">
    <location>
        <begin position="268"/>
        <end position="288"/>
    </location>
</feature>
<feature type="transmembrane region" description="Helical" evidence="1">
    <location>
        <begin position="7"/>
        <end position="25"/>
    </location>
</feature>
<keyword evidence="5" id="KW-1185">Reference proteome</keyword>
<dbReference type="GO" id="GO:0016020">
    <property type="term" value="C:membrane"/>
    <property type="evidence" value="ECO:0007669"/>
    <property type="project" value="TreeGrafter"/>
</dbReference>
<evidence type="ECO:0000313" key="4">
    <source>
        <dbReference type="EMBL" id="MBB3047816.1"/>
    </source>
</evidence>
<evidence type="ECO:0000259" key="2">
    <source>
        <dbReference type="Pfam" id="PF01757"/>
    </source>
</evidence>
<dbReference type="GO" id="GO:0016747">
    <property type="term" value="F:acyltransferase activity, transferring groups other than amino-acyl groups"/>
    <property type="evidence" value="ECO:0007669"/>
    <property type="project" value="InterPro"/>
</dbReference>
<dbReference type="Proteomes" id="UP000537130">
    <property type="component" value="Unassembled WGS sequence"/>
</dbReference>
<proteinExistence type="predicted"/>
<protein>
    <submittedName>
        <fullName evidence="4">Peptidoglycan/LPS O-acetylase OafA/YrhL</fullName>
    </submittedName>
</protein>
<sequence length="652" mass="74083">MKYRAEVDGLRALAVVPVILFHAGFEPFSGGYVGVDVFFVISGYLITTILIDDIENNRFSVINFYERRARRIVPALAFVMLCCVPFAWMWMLPHQLKDFSQSFIAVTLFSSNVLFWLESDYFDAASEEKPLLHTWSLAVEEQYYVLFPIFLFLCWKTGKNRTFWIIVVIAAMSFLLSEWSSRNHPAANFYLAPTRAWELFAGSITAFIAQRHGVRTNNLLSSIGMAAIVTAIFAYDHTTPFPGVYALLPVLGTVLVILFATRHTLVGAVLNIRIVVGIGLISYSAYLWHQPLLAFARIRSIELPSQTLMTVLAALSLVLASFSYRYVEQPFRNKRTCSRSFIFSSSAAVAVLCLGLGASGYFTKGLPTRFQQELFVNWEDTDRCTKQGVRSETELAEITGDCFPSTVDKKYILIGDSHAETVSKPLRRVIEANNGALITLIDKGCLPIPGTSRYPIQKNCIFAKDLFWRIANQTDATVILSARWRLYFEGTRYNNGEGGVEYGDNWANYVFDNTARDIYQYTRDELIDLALKNPVVILSQIPETGWKVPEVVAKYRKYRNENSVTVSTSYEIYLEKNRQVNRWLRELESHETISVLRTEDIVCDFSTMRCANARNGVSLYRDNNHPSPRYAAMIAQKFKDLYLHKNSAVDTL</sequence>
<dbReference type="Pfam" id="PF19040">
    <property type="entry name" value="SGNH"/>
    <property type="match status" value="1"/>
</dbReference>
<evidence type="ECO:0000313" key="5">
    <source>
        <dbReference type="Proteomes" id="UP000537130"/>
    </source>
</evidence>
<feature type="domain" description="Acyltransferase 3" evidence="2">
    <location>
        <begin position="5"/>
        <end position="320"/>
    </location>
</feature>
<keyword evidence="1" id="KW-0812">Transmembrane</keyword>
<dbReference type="EMBL" id="JACHWY010000002">
    <property type="protein sequence ID" value="MBB3047816.1"/>
    <property type="molecule type" value="Genomic_DNA"/>
</dbReference>
<dbReference type="RefSeq" id="WP_183410574.1">
    <property type="nucleotide sequence ID" value="NZ_JACHWY010000002.1"/>
</dbReference>
<dbReference type="InterPro" id="IPR002656">
    <property type="entry name" value="Acyl_transf_3_dom"/>
</dbReference>
<evidence type="ECO:0000259" key="3">
    <source>
        <dbReference type="Pfam" id="PF19040"/>
    </source>
</evidence>
<accession>A0A7W4W5F5</accession>
<dbReference type="PANTHER" id="PTHR23028">
    <property type="entry name" value="ACETYLTRANSFERASE"/>
    <property type="match status" value="1"/>
</dbReference>
<organism evidence="4 5">
    <name type="scientific">Litorivivens lipolytica</name>
    <dbReference type="NCBI Taxonomy" id="1524264"/>
    <lineage>
        <taxon>Bacteria</taxon>
        <taxon>Pseudomonadati</taxon>
        <taxon>Pseudomonadota</taxon>
        <taxon>Gammaproteobacteria</taxon>
        <taxon>Litorivivens</taxon>
    </lineage>
</organism>
<dbReference type="AlphaFoldDB" id="A0A7W4W5F5"/>
<evidence type="ECO:0000256" key="1">
    <source>
        <dbReference type="SAM" id="Phobius"/>
    </source>
</evidence>
<name>A0A7W4W5F5_9GAMM</name>
<dbReference type="InterPro" id="IPR050879">
    <property type="entry name" value="Acyltransferase_3"/>
</dbReference>
<feature type="transmembrane region" description="Helical" evidence="1">
    <location>
        <begin position="72"/>
        <end position="91"/>
    </location>
</feature>